<gene>
    <name evidence="1" type="ORF">COA08_20130</name>
</gene>
<reference evidence="1 2" key="1">
    <citation type="submission" date="2017-09" db="EMBL/GenBank/DDBJ databases">
        <title>Large-scale bioinformatics analysis of Bacillus genomes uncovers conserved roles of natural products in bacterial physiology.</title>
        <authorList>
            <consortium name="Agbiome Team Llc"/>
            <person name="Bleich R.M."/>
            <person name="Grubbs K.J."/>
            <person name="Santa Maria K.C."/>
            <person name="Allen S.E."/>
            <person name="Farag S."/>
            <person name="Shank E.A."/>
            <person name="Bowers A."/>
        </authorList>
    </citation>
    <scope>NUCLEOTIDE SEQUENCE [LARGE SCALE GENOMIC DNA]</scope>
    <source>
        <strain evidence="1 2">AFS046104</strain>
    </source>
</reference>
<dbReference type="InterPro" id="IPR025441">
    <property type="entry name" value="DUF4181"/>
</dbReference>
<dbReference type="Proteomes" id="UP000221438">
    <property type="component" value="Unassembled WGS sequence"/>
</dbReference>
<accession>A0A2B1DBF0</accession>
<evidence type="ECO:0000313" key="1">
    <source>
        <dbReference type="EMBL" id="PGQ07207.1"/>
    </source>
</evidence>
<protein>
    <submittedName>
        <fullName evidence="1">Polysugar degrading enzyme</fullName>
    </submittedName>
</protein>
<name>A0A2B1DBF0_BACCE</name>
<dbReference type="AlphaFoldDB" id="A0A2B1DBF0"/>
<sequence length="135" mass="16151">MSKNKLGNRRERNGNLCYFIIIIVLGIGGYFLEQFLRKKLNMKKRGFFGYKYVNSLHMKLEIVLFIIYFITCFTYVNSENVGYVMFIFFGTLWTLRAWMEWKYNRESKECILSIIGLVAFIIMIALLLYFQPFLT</sequence>
<dbReference type="EMBL" id="NUJQ01000026">
    <property type="protein sequence ID" value="PGQ07207.1"/>
    <property type="molecule type" value="Genomic_DNA"/>
</dbReference>
<dbReference type="Pfam" id="PF13789">
    <property type="entry name" value="DUF4181"/>
    <property type="match status" value="1"/>
</dbReference>
<proteinExistence type="predicted"/>
<organism evidence="1 2">
    <name type="scientific">Bacillus cereus</name>
    <dbReference type="NCBI Taxonomy" id="1396"/>
    <lineage>
        <taxon>Bacteria</taxon>
        <taxon>Bacillati</taxon>
        <taxon>Bacillota</taxon>
        <taxon>Bacilli</taxon>
        <taxon>Bacillales</taxon>
        <taxon>Bacillaceae</taxon>
        <taxon>Bacillus</taxon>
        <taxon>Bacillus cereus group</taxon>
    </lineage>
</organism>
<evidence type="ECO:0000313" key="2">
    <source>
        <dbReference type="Proteomes" id="UP000221438"/>
    </source>
</evidence>
<comment type="caution">
    <text evidence="1">The sequence shown here is derived from an EMBL/GenBank/DDBJ whole genome shotgun (WGS) entry which is preliminary data.</text>
</comment>